<accession>A0A1F5H5S2</accession>
<organism evidence="1 2">
    <name type="scientific">Candidatus Curtissbacteria bacterium RIFCSPLOWO2_01_FULL_42_50</name>
    <dbReference type="NCBI Taxonomy" id="1797730"/>
    <lineage>
        <taxon>Bacteria</taxon>
        <taxon>Candidatus Curtissiibacteriota</taxon>
    </lineage>
</organism>
<reference evidence="1 2" key="1">
    <citation type="journal article" date="2016" name="Nat. Commun.">
        <title>Thousands of microbial genomes shed light on interconnected biogeochemical processes in an aquifer system.</title>
        <authorList>
            <person name="Anantharaman K."/>
            <person name="Brown C.T."/>
            <person name="Hug L.A."/>
            <person name="Sharon I."/>
            <person name="Castelle C.J."/>
            <person name="Probst A.J."/>
            <person name="Thomas B.C."/>
            <person name="Singh A."/>
            <person name="Wilkins M.J."/>
            <person name="Karaoz U."/>
            <person name="Brodie E.L."/>
            <person name="Williams K.H."/>
            <person name="Hubbard S.S."/>
            <person name="Banfield J.F."/>
        </authorList>
    </citation>
    <scope>NUCLEOTIDE SEQUENCE [LARGE SCALE GENOMIC DNA]</scope>
</reference>
<dbReference type="EMBL" id="MFBT01000016">
    <property type="protein sequence ID" value="OGD99451.1"/>
    <property type="molecule type" value="Genomic_DNA"/>
</dbReference>
<gene>
    <name evidence="1" type="ORF">A3B54_00980</name>
</gene>
<dbReference type="Proteomes" id="UP000177039">
    <property type="component" value="Unassembled WGS sequence"/>
</dbReference>
<proteinExistence type="predicted"/>
<dbReference type="AlphaFoldDB" id="A0A1F5H5S2"/>
<comment type="caution">
    <text evidence="1">The sequence shown here is derived from an EMBL/GenBank/DDBJ whole genome shotgun (WGS) entry which is preliminary data.</text>
</comment>
<protein>
    <submittedName>
        <fullName evidence="1">Uncharacterized protein</fullName>
    </submittedName>
</protein>
<name>A0A1F5H5S2_9BACT</name>
<evidence type="ECO:0000313" key="2">
    <source>
        <dbReference type="Proteomes" id="UP000177039"/>
    </source>
</evidence>
<sequence>MNAFKIYAKRVFTKSFDGNNRLNKKFPQLSKSFTANNKAILRKKVEFVICYKTTYRKNYNSKFLYELRTLSPKKFRTILSL</sequence>
<evidence type="ECO:0000313" key="1">
    <source>
        <dbReference type="EMBL" id="OGD99451.1"/>
    </source>
</evidence>